<gene>
    <name evidence="2" type="ORF">BCF33_2116</name>
</gene>
<keyword evidence="1" id="KW-0472">Membrane</keyword>
<dbReference type="RefSeq" id="WP_245883812.1">
    <property type="nucleotide sequence ID" value="NZ_PVTT01000002.1"/>
</dbReference>
<name>A0A2T0X2R6_9RHOB</name>
<feature type="transmembrane region" description="Helical" evidence="1">
    <location>
        <begin position="36"/>
        <end position="55"/>
    </location>
</feature>
<dbReference type="NCBIfam" id="TIGR03055">
    <property type="entry name" value="photo_alph_chp2"/>
    <property type="match status" value="1"/>
</dbReference>
<evidence type="ECO:0000256" key="1">
    <source>
        <dbReference type="SAM" id="Phobius"/>
    </source>
</evidence>
<feature type="transmembrane region" description="Helical" evidence="1">
    <location>
        <begin position="139"/>
        <end position="161"/>
    </location>
</feature>
<protein>
    <submittedName>
        <fullName evidence="2">Putative photosynthetic complex assembly protein 2</fullName>
    </submittedName>
</protein>
<dbReference type="EMBL" id="PVTT01000002">
    <property type="protein sequence ID" value="PRY93249.1"/>
    <property type="molecule type" value="Genomic_DNA"/>
</dbReference>
<keyword evidence="1" id="KW-1133">Transmembrane helix</keyword>
<keyword evidence="3" id="KW-1185">Reference proteome</keyword>
<proteinExistence type="predicted"/>
<dbReference type="Pfam" id="PF12291">
    <property type="entry name" value="DUF3623"/>
    <property type="match status" value="1"/>
</dbReference>
<evidence type="ECO:0000313" key="2">
    <source>
        <dbReference type="EMBL" id="PRY93249.1"/>
    </source>
</evidence>
<keyword evidence="1" id="KW-0812">Transmembrane</keyword>
<feature type="transmembrane region" description="Helical" evidence="1">
    <location>
        <begin position="218"/>
        <end position="240"/>
    </location>
</feature>
<organism evidence="2 3">
    <name type="scientific">Hasllibacter halocynthiae</name>
    <dbReference type="NCBI Taxonomy" id="595589"/>
    <lineage>
        <taxon>Bacteria</taxon>
        <taxon>Pseudomonadati</taxon>
        <taxon>Pseudomonadota</taxon>
        <taxon>Alphaproteobacteria</taxon>
        <taxon>Rhodobacterales</taxon>
        <taxon>Roseobacteraceae</taxon>
        <taxon>Hasllibacter</taxon>
    </lineage>
</organism>
<sequence>MAEVLASAGMAVAVWWASTVAILWRVKRADRLGGDAHTVSVLMALPMVFLGLWGVRETGARTDVAGVQGAFLSALAIWGWVELAFLSGIVTGPSRAAGQPGARGWMRFGRAFGTLAHHEIALLLGLGAVALSLQGAENLVALWTYLTLLGARISAKLNLFLGVPRFHAHLLPDALAHLPSHFGRARMNWLFPFSVTALSAAVAWWAHGLISAGTTGGAAAAALLMTLTALALLEHWLMVLPLPDEKLWRWAVPAPDEKTKGKT</sequence>
<feature type="transmembrane region" description="Helical" evidence="1">
    <location>
        <begin position="67"/>
        <end position="90"/>
    </location>
</feature>
<feature type="transmembrane region" description="Helical" evidence="1">
    <location>
        <begin position="6"/>
        <end position="24"/>
    </location>
</feature>
<feature type="transmembrane region" description="Helical" evidence="1">
    <location>
        <begin position="189"/>
        <end position="206"/>
    </location>
</feature>
<comment type="caution">
    <text evidence="2">The sequence shown here is derived from an EMBL/GenBank/DDBJ whole genome shotgun (WGS) entry which is preliminary data.</text>
</comment>
<reference evidence="2 3" key="1">
    <citation type="submission" date="2018-03" db="EMBL/GenBank/DDBJ databases">
        <title>Genomic Encyclopedia of Archaeal and Bacterial Type Strains, Phase II (KMG-II): from individual species to whole genera.</title>
        <authorList>
            <person name="Goeker M."/>
        </authorList>
    </citation>
    <scope>NUCLEOTIDE SEQUENCE [LARGE SCALE GENOMIC DNA]</scope>
    <source>
        <strain evidence="2 3">DSM 29318</strain>
    </source>
</reference>
<dbReference type="Proteomes" id="UP000238801">
    <property type="component" value="Unassembled WGS sequence"/>
</dbReference>
<accession>A0A2T0X2R6</accession>
<dbReference type="AlphaFoldDB" id="A0A2T0X2R6"/>
<evidence type="ECO:0000313" key="3">
    <source>
        <dbReference type="Proteomes" id="UP000238801"/>
    </source>
</evidence>
<dbReference type="InterPro" id="IPR017496">
    <property type="entry name" value="Photo_alph_chp2"/>
</dbReference>
<feature type="transmembrane region" description="Helical" evidence="1">
    <location>
        <begin position="111"/>
        <end position="133"/>
    </location>
</feature>